<dbReference type="STRING" id="169679.CSACC_08230"/>
<accession>A0A1S8N5F6</accession>
<reference evidence="2 3" key="1">
    <citation type="submission" date="2016-05" db="EMBL/GenBank/DDBJ databases">
        <title>Microbial solvent formation.</title>
        <authorList>
            <person name="Poehlein A."/>
            <person name="Montoya Solano J.D."/>
            <person name="Flitsch S."/>
            <person name="Krabben P."/>
            <person name="Duerre P."/>
            <person name="Daniel R."/>
        </authorList>
    </citation>
    <scope>NUCLEOTIDE SEQUENCE [LARGE SCALE GENOMIC DNA]</scope>
    <source>
        <strain evidence="2 3">L1-8</strain>
    </source>
</reference>
<protein>
    <recommendedName>
        <fullName evidence="1">Immunity MXAN-0049 protein domain-containing protein</fullName>
    </recommendedName>
</protein>
<dbReference type="EMBL" id="LZYZ01000004">
    <property type="protein sequence ID" value="OOM11655.1"/>
    <property type="molecule type" value="Genomic_DNA"/>
</dbReference>
<organism evidence="2 3">
    <name type="scientific">Clostridium saccharobutylicum</name>
    <dbReference type="NCBI Taxonomy" id="169679"/>
    <lineage>
        <taxon>Bacteria</taxon>
        <taxon>Bacillati</taxon>
        <taxon>Bacillota</taxon>
        <taxon>Clostridia</taxon>
        <taxon>Eubacteriales</taxon>
        <taxon>Clostridiaceae</taxon>
        <taxon>Clostridium</taxon>
    </lineage>
</organism>
<dbReference type="GeneID" id="55473369"/>
<proteinExistence type="predicted"/>
<name>A0A1S8N5F6_CLOSA</name>
<evidence type="ECO:0000313" key="2">
    <source>
        <dbReference type="EMBL" id="OOM11655.1"/>
    </source>
</evidence>
<sequence length="176" mass="20795">MDYFLLDQDERCTCIPELLNLYKSIDKRDINLSSADKIDDTIIFYIKSNPNTEFLDVLNKQLFLVSEDMKNILEKYNANIIFKMLPLIDFDNLKQEIYYLPIFEEIEALSEEAELNLDKTVIKKLVLNKEKIQGKKIFKIKESKKDLIIIRLDVAESLLRREFKGIAIKRVEVKEK</sequence>
<dbReference type="RefSeq" id="WP_022744132.1">
    <property type="nucleotide sequence ID" value="NZ_CP016086.1"/>
</dbReference>
<dbReference type="Pfam" id="PF07791">
    <property type="entry name" value="Imm11"/>
    <property type="match status" value="1"/>
</dbReference>
<comment type="caution">
    <text evidence="2">The sequence shown here is derived from an EMBL/GenBank/DDBJ whole genome shotgun (WGS) entry which is preliminary data.</text>
</comment>
<gene>
    <name evidence="2" type="ORF">CLOSAC_20820</name>
</gene>
<evidence type="ECO:0000313" key="3">
    <source>
        <dbReference type="Proteomes" id="UP000191154"/>
    </source>
</evidence>
<evidence type="ECO:0000259" key="1">
    <source>
        <dbReference type="Pfam" id="PF07791"/>
    </source>
</evidence>
<dbReference type="AlphaFoldDB" id="A0A1S8N5F6"/>
<dbReference type="Proteomes" id="UP000191154">
    <property type="component" value="Unassembled WGS sequence"/>
</dbReference>
<dbReference type="InterPro" id="IPR012433">
    <property type="entry name" value="Imm11"/>
</dbReference>
<feature type="domain" description="Immunity MXAN-0049 protein" evidence="1">
    <location>
        <begin position="37"/>
        <end position="171"/>
    </location>
</feature>